<evidence type="ECO:0000313" key="2">
    <source>
        <dbReference type="Proteomes" id="UP000699975"/>
    </source>
</evidence>
<organism evidence="1 2">
    <name type="scientific">Erythrobacter ani</name>
    <dbReference type="NCBI Taxonomy" id="2827235"/>
    <lineage>
        <taxon>Bacteria</taxon>
        <taxon>Pseudomonadati</taxon>
        <taxon>Pseudomonadota</taxon>
        <taxon>Alphaproteobacteria</taxon>
        <taxon>Sphingomonadales</taxon>
        <taxon>Erythrobacteraceae</taxon>
        <taxon>Erythrobacter/Porphyrobacter group</taxon>
        <taxon>Erythrobacter</taxon>
    </lineage>
</organism>
<proteinExistence type="predicted"/>
<gene>
    <name evidence="1" type="ORF">KCG45_00340</name>
</gene>
<dbReference type="EMBL" id="JAGSPB010000001">
    <property type="protein sequence ID" value="MBV7264620.1"/>
    <property type="molecule type" value="Genomic_DNA"/>
</dbReference>
<accession>A0ABS6SHX6</accession>
<comment type="caution">
    <text evidence="1">The sequence shown here is derived from an EMBL/GenBank/DDBJ whole genome shotgun (WGS) entry which is preliminary data.</text>
</comment>
<reference evidence="1 2" key="1">
    <citation type="submission" date="2021-04" db="EMBL/GenBank/DDBJ databases">
        <authorList>
            <person name="Pira H."/>
            <person name="Risdian C."/>
            <person name="Wink J."/>
        </authorList>
    </citation>
    <scope>NUCLEOTIDE SEQUENCE [LARGE SCALE GENOMIC DNA]</scope>
    <source>
        <strain evidence="1 2">WH131</strain>
    </source>
</reference>
<keyword evidence="2" id="KW-1185">Reference proteome</keyword>
<dbReference type="InterPro" id="IPR024572">
    <property type="entry name" value="RcnB"/>
</dbReference>
<protein>
    <submittedName>
        <fullName evidence="1">RcnB family protein</fullName>
    </submittedName>
</protein>
<name>A0ABS6SHX6_9SPHN</name>
<dbReference type="Pfam" id="PF11776">
    <property type="entry name" value="RcnB"/>
    <property type="match status" value="1"/>
</dbReference>
<sequence>MRDRGFSDRVERRVDRARDRGFREGRRAERRADRRRDFRRDGRDFRRDRRDFRRDRRDFRRNDRRAYNRGFRHGYRDGNFRRWDRGWRSHRRYNWRGWRGSNRNAFRLGRYYAPFRAHRYNRFRVGFFLDNLFFQPRYYIHDPWAYRLPEVYGPYRWVRYYDDVALVDIYTGEVVDVIYDFFW</sequence>
<evidence type="ECO:0000313" key="1">
    <source>
        <dbReference type="EMBL" id="MBV7264620.1"/>
    </source>
</evidence>
<dbReference type="Proteomes" id="UP000699975">
    <property type="component" value="Unassembled WGS sequence"/>
</dbReference>